<accession>A0A8W8N723</accession>
<name>A0A8W8N723_MAGGI</name>
<dbReference type="EnsemblMetazoa" id="G4558.10">
    <property type="protein sequence ID" value="G4558.10:cds"/>
    <property type="gene ID" value="G4558"/>
</dbReference>
<feature type="compositionally biased region" description="Acidic residues" evidence="2">
    <location>
        <begin position="12"/>
        <end position="23"/>
    </location>
</feature>
<reference evidence="5" key="1">
    <citation type="submission" date="2022-08" db="UniProtKB">
        <authorList>
            <consortium name="EnsemblMetazoa"/>
        </authorList>
    </citation>
    <scope>IDENTIFICATION</scope>
    <source>
        <strain evidence="5">05x7-T-G4-1.051#20</strain>
    </source>
</reference>
<organism evidence="5 6">
    <name type="scientific">Magallana gigas</name>
    <name type="common">Pacific oyster</name>
    <name type="synonym">Crassostrea gigas</name>
    <dbReference type="NCBI Taxonomy" id="29159"/>
    <lineage>
        <taxon>Eukaryota</taxon>
        <taxon>Metazoa</taxon>
        <taxon>Spiralia</taxon>
        <taxon>Lophotrochozoa</taxon>
        <taxon>Mollusca</taxon>
        <taxon>Bivalvia</taxon>
        <taxon>Autobranchia</taxon>
        <taxon>Pteriomorphia</taxon>
        <taxon>Ostreida</taxon>
        <taxon>Ostreoidea</taxon>
        <taxon>Ostreidae</taxon>
        <taxon>Magallana</taxon>
    </lineage>
</organism>
<evidence type="ECO:0000259" key="4">
    <source>
        <dbReference type="PROSITE" id="PS50892"/>
    </source>
</evidence>
<evidence type="ECO:0000256" key="2">
    <source>
        <dbReference type="SAM" id="MobiDB-lite"/>
    </source>
</evidence>
<dbReference type="InterPro" id="IPR042166">
    <property type="entry name" value="Vamp5"/>
</dbReference>
<dbReference type="InterPro" id="IPR001388">
    <property type="entry name" value="Synaptobrevin-like"/>
</dbReference>
<sequence length="177" mass="20287">MRKGVKKRHDDLDADPENPEELETCLLSEEKRCRSLEDLRSTEPESRELKEFVRINSIRKTKSVDDILREQLEEVKEVMHLNLVKIRDRNGKLDDLVEKGNMLTGSCQQFKVVSNKVRQKQNLRLWRTRILVAVAVAVGIVVLIVVIVVVVVSQQDETPQTNLYLGSFNHGPSNKTS</sequence>
<keyword evidence="3" id="KW-0472">Membrane</keyword>
<dbReference type="GO" id="GO:0005886">
    <property type="term" value="C:plasma membrane"/>
    <property type="evidence" value="ECO:0007669"/>
    <property type="project" value="TreeGrafter"/>
</dbReference>
<evidence type="ECO:0000256" key="3">
    <source>
        <dbReference type="SAM" id="Phobius"/>
    </source>
</evidence>
<dbReference type="InterPro" id="IPR042855">
    <property type="entry name" value="V_SNARE_CC"/>
</dbReference>
<feature type="region of interest" description="Disordered" evidence="2">
    <location>
        <begin position="1"/>
        <end position="24"/>
    </location>
</feature>
<dbReference type="Gene3D" id="1.20.5.110">
    <property type="match status" value="1"/>
</dbReference>
<dbReference type="CDD" id="cd15843">
    <property type="entry name" value="R-SNARE"/>
    <property type="match status" value="1"/>
</dbReference>
<dbReference type="OMA" id="PEEGEKC"/>
<evidence type="ECO:0000313" key="6">
    <source>
        <dbReference type="Proteomes" id="UP000005408"/>
    </source>
</evidence>
<dbReference type="PANTHER" id="PTHR47462:SF1">
    <property type="entry name" value="VESICLE-ASSOCIATED MEMBRANE PROTEIN 5"/>
    <property type="match status" value="1"/>
</dbReference>
<dbReference type="AlphaFoldDB" id="A0A8W8N723"/>
<keyword evidence="3" id="KW-0812">Transmembrane</keyword>
<dbReference type="PANTHER" id="PTHR47462">
    <property type="entry name" value="VESICLE-ASSOCIATED MEMBRANE PROTEIN 5"/>
    <property type="match status" value="1"/>
</dbReference>
<keyword evidence="3" id="KW-1133">Transmembrane helix</keyword>
<protein>
    <recommendedName>
        <fullName evidence="4">V-SNARE coiled-coil homology domain-containing protein</fullName>
    </recommendedName>
</protein>
<dbReference type="GO" id="GO:0043001">
    <property type="term" value="P:Golgi to plasma membrane protein transport"/>
    <property type="evidence" value="ECO:0007669"/>
    <property type="project" value="TreeGrafter"/>
</dbReference>
<keyword evidence="1" id="KW-0175">Coiled coil</keyword>
<keyword evidence="6" id="KW-1185">Reference proteome</keyword>
<dbReference type="PRINTS" id="PR00219">
    <property type="entry name" value="SYNAPTOBREVN"/>
</dbReference>
<dbReference type="Pfam" id="PF00957">
    <property type="entry name" value="Synaptobrevin"/>
    <property type="match status" value="1"/>
</dbReference>
<evidence type="ECO:0000313" key="5">
    <source>
        <dbReference type="EnsemblMetazoa" id="G4558.10:cds"/>
    </source>
</evidence>
<feature type="transmembrane region" description="Helical" evidence="3">
    <location>
        <begin position="130"/>
        <end position="152"/>
    </location>
</feature>
<dbReference type="SUPFAM" id="SSF58038">
    <property type="entry name" value="SNARE fusion complex"/>
    <property type="match status" value="1"/>
</dbReference>
<proteinExistence type="predicted"/>
<dbReference type="PROSITE" id="PS50892">
    <property type="entry name" value="V_SNARE"/>
    <property type="match status" value="1"/>
</dbReference>
<evidence type="ECO:0000256" key="1">
    <source>
        <dbReference type="PROSITE-ProRule" id="PRU00290"/>
    </source>
</evidence>
<dbReference type="Proteomes" id="UP000005408">
    <property type="component" value="Unassembled WGS sequence"/>
</dbReference>
<feature type="domain" description="V-SNARE coiled-coil homology" evidence="4">
    <location>
        <begin position="64"/>
        <end position="124"/>
    </location>
</feature>